<proteinExistence type="predicted"/>
<organism evidence="1">
    <name type="scientific">hydrothermal vent metagenome</name>
    <dbReference type="NCBI Taxonomy" id="652676"/>
    <lineage>
        <taxon>unclassified sequences</taxon>
        <taxon>metagenomes</taxon>
        <taxon>ecological metagenomes</taxon>
    </lineage>
</organism>
<dbReference type="AlphaFoldDB" id="A0A1W1BVA4"/>
<sequence>MGNRLIYREEFLHDIIQAQEELTINMKNIEKKECIDNIIDILYALRIATIHYNEYNLQKNIEEALALLV</sequence>
<protein>
    <submittedName>
        <fullName evidence="1">Uncharacterized protein</fullName>
    </submittedName>
</protein>
<gene>
    <name evidence="1" type="ORF">MNB_SV-14-312</name>
</gene>
<evidence type="ECO:0000313" key="1">
    <source>
        <dbReference type="EMBL" id="SFV57391.1"/>
    </source>
</evidence>
<name>A0A1W1BVA4_9ZZZZ</name>
<reference evidence="1" key="1">
    <citation type="submission" date="2016-10" db="EMBL/GenBank/DDBJ databases">
        <authorList>
            <person name="de Groot N.N."/>
        </authorList>
    </citation>
    <scope>NUCLEOTIDE SEQUENCE</scope>
</reference>
<accession>A0A1W1BVA4</accession>
<dbReference type="EMBL" id="FPHN01000075">
    <property type="protein sequence ID" value="SFV57391.1"/>
    <property type="molecule type" value="Genomic_DNA"/>
</dbReference>